<dbReference type="EMBL" id="JAZHPM010000006">
    <property type="protein sequence ID" value="MEF2291313.1"/>
    <property type="molecule type" value="Genomic_DNA"/>
</dbReference>
<dbReference type="Pfam" id="PF13524">
    <property type="entry name" value="Glyco_trans_1_2"/>
    <property type="match status" value="1"/>
</dbReference>
<evidence type="ECO:0000313" key="3">
    <source>
        <dbReference type="Proteomes" id="UP001356080"/>
    </source>
</evidence>
<name>A0ABU7VEU1_9BACI</name>
<evidence type="ECO:0000313" key="2">
    <source>
        <dbReference type="EMBL" id="MEF2291313.1"/>
    </source>
</evidence>
<reference evidence="2 3" key="1">
    <citation type="submission" date="2024-01" db="EMBL/GenBank/DDBJ databases">
        <title>Survival strategy associated with biotechnological potential of Virgibacillus dokdonensis T4.6 isolated from salt-fermented shrimp paste.</title>
        <authorList>
            <person name="Doan T.V."/>
            <person name="Quach N.T."/>
            <person name="Phi Q.-T."/>
        </authorList>
    </citation>
    <scope>NUCLEOTIDE SEQUENCE [LARGE SCALE GENOMIC DNA]</scope>
    <source>
        <strain evidence="2 3">T4.6</strain>
    </source>
</reference>
<dbReference type="RefSeq" id="WP_331805103.1">
    <property type="nucleotide sequence ID" value="NZ_JAZHPM010000006.1"/>
</dbReference>
<accession>A0ABU7VEU1</accession>
<organism evidence="2 3">
    <name type="scientific">Virgibacillus dokdonensis</name>
    <dbReference type="NCBI Taxonomy" id="302167"/>
    <lineage>
        <taxon>Bacteria</taxon>
        <taxon>Bacillati</taxon>
        <taxon>Bacillota</taxon>
        <taxon>Bacilli</taxon>
        <taxon>Bacillales</taxon>
        <taxon>Bacillaceae</taxon>
        <taxon>Virgibacillus</taxon>
    </lineage>
</organism>
<dbReference type="Proteomes" id="UP001356080">
    <property type="component" value="Unassembled WGS sequence"/>
</dbReference>
<evidence type="ECO:0000259" key="1">
    <source>
        <dbReference type="Pfam" id="PF13524"/>
    </source>
</evidence>
<keyword evidence="3" id="KW-1185">Reference proteome</keyword>
<protein>
    <submittedName>
        <fullName evidence="2">Glycosyltransferase</fullName>
    </submittedName>
</protein>
<dbReference type="InterPro" id="IPR055259">
    <property type="entry name" value="YkvP/CgeB_Glyco_trans-like"/>
</dbReference>
<dbReference type="Gene3D" id="3.40.50.2000">
    <property type="entry name" value="Glycogen Phosphorylase B"/>
    <property type="match status" value="1"/>
</dbReference>
<comment type="caution">
    <text evidence="2">The sequence shown here is derived from an EMBL/GenBank/DDBJ whole genome shotgun (WGS) entry which is preliminary data.</text>
</comment>
<gene>
    <name evidence="2" type="ORF">V2W34_04700</name>
</gene>
<sequence length="295" mass="35426">MINRNYHYLEQELKNLVNLMLWRDSGHIDYIINRLDVKPDFILILNDMDRKMSPMIKGLAHIHIPTGLFVNDVHRFVSLRRNFIEKNNITYLFSVIRDKFLQIYPEYQNKMEWFPHFVNTEIYKNYELKKDIKLLLMGAVTDLYPLRQKIIKAYEGNTNFIYHKHPGYQYFREKDNNEVIGENYAKELNRSILFFTCPSKFNYPVIKYFEALACKTLLLAPTFKELEDIGFIPDVHFIAIDENNFAAKADYFLSHEAERKQIVEQGYQFVHRHHTVQHRAQQLVKIIKRKLKYPL</sequence>
<dbReference type="SUPFAM" id="SSF53756">
    <property type="entry name" value="UDP-Glycosyltransferase/glycogen phosphorylase"/>
    <property type="match status" value="1"/>
</dbReference>
<proteinExistence type="predicted"/>
<feature type="domain" description="Spore protein YkvP/CgeB glycosyl transferase-like" evidence="1">
    <location>
        <begin position="167"/>
        <end position="284"/>
    </location>
</feature>